<dbReference type="RefSeq" id="WP_171625421.1">
    <property type="nucleotide sequence ID" value="NZ_JABBPG010000002.1"/>
</dbReference>
<proteinExistence type="predicted"/>
<name>A0A849V9S3_9GAMM</name>
<evidence type="ECO:0000313" key="2">
    <source>
        <dbReference type="Proteomes" id="UP000586305"/>
    </source>
</evidence>
<dbReference type="AlphaFoldDB" id="A0A849V9S3"/>
<keyword evidence="2" id="KW-1185">Reference proteome</keyword>
<dbReference type="Pfam" id="PF11280">
    <property type="entry name" value="DUF3081"/>
    <property type="match status" value="1"/>
</dbReference>
<organism evidence="1 2">
    <name type="scientific">Pseudoalteromonas caenipelagi</name>
    <dbReference type="NCBI Taxonomy" id="2726988"/>
    <lineage>
        <taxon>Bacteria</taxon>
        <taxon>Pseudomonadati</taxon>
        <taxon>Pseudomonadota</taxon>
        <taxon>Gammaproteobacteria</taxon>
        <taxon>Alteromonadales</taxon>
        <taxon>Pseudoalteromonadaceae</taxon>
        <taxon>Pseudoalteromonas</taxon>
    </lineage>
</organism>
<dbReference type="EMBL" id="JABBPG010000002">
    <property type="protein sequence ID" value="NOU50359.1"/>
    <property type="molecule type" value="Genomic_DNA"/>
</dbReference>
<accession>A0A849V9S3</accession>
<gene>
    <name evidence="1" type="ORF">HG263_07365</name>
</gene>
<evidence type="ECO:0000313" key="1">
    <source>
        <dbReference type="EMBL" id="NOU50359.1"/>
    </source>
</evidence>
<sequence>MKNDLDSKTILSVYEYIQKHGEATPEGKFFNGITAFSDIDGYTIYFKGSGVLMRYGFHNTYHLDYEHDKHKDDFIAKIDAIKKQADSD</sequence>
<dbReference type="Proteomes" id="UP000586305">
    <property type="component" value="Unassembled WGS sequence"/>
</dbReference>
<dbReference type="InterPro" id="IPR021432">
    <property type="entry name" value="DUF3081"/>
</dbReference>
<comment type="caution">
    <text evidence="1">The sequence shown here is derived from an EMBL/GenBank/DDBJ whole genome shotgun (WGS) entry which is preliminary data.</text>
</comment>
<reference evidence="1 2" key="1">
    <citation type="submission" date="2020-04" db="EMBL/GenBank/DDBJ databases">
        <title>Pseudoalteromonas caenipelagi sp. nov., isolated from a tidal flat.</title>
        <authorList>
            <person name="Park S."/>
            <person name="Yoon J.-H."/>
        </authorList>
    </citation>
    <scope>NUCLEOTIDE SEQUENCE [LARGE SCALE GENOMIC DNA]</scope>
    <source>
        <strain evidence="1 2">JBTF-M23</strain>
    </source>
</reference>
<protein>
    <submittedName>
        <fullName evidence="1">DUF3081 domain-containing protein</fullName>
    </submittedName>
</protein>